<evidence type="ECO:0000256" key="3">
    <source>
        <dbReference type="SAM" id="SignalP"/>
    </source>
</evidence>
<dbReference type="GO" id="GO:0008061">
    <property type="term" value="F:chitin binding"/>
    <property type="evidence" value="ECO:0007669"/>
    <property type="project" value="UniProtKB-KW"/>
</dbReference>
<feature type="signal peptide" evidence="3">
    <location>
        <begin position="1"/>
        <end position="19"/>
    </location>
</feature>
<reference evidence="5 6" key="2">
    <citation type="submission" date="2015-05" db="EMBL/GenBank/DDBJ databases">
        <title>Distinctive expansion of gene families associated with plant cell wall degradation and secondary metabolism in the genomes of grapevine trunk pathogens.</title>
        <authorList>
            <person name="Lawrence D.P."/>
            <person name="Travadon R."/>
            <person name="Rolshausen P.E."/>
            <person name="Baumgartner K."/>
        </authorList>
    </citation>
    <scope>NUCLEOTIDE SEQUENCE [LARGE SCALE GENOMIC DNA]</scope>
    <source>
        <strain evidence="5">DS831</strain>
    </source>
</reference>
<organism evidence="5 6">
    <name type="scientific">Diplodia seriata</name>
    <dbReference type="NCBI Taxonomy" id="420778"/>
    <lineage>
        <taxon>Eukaryota</taxon>
        <taxon>Fungi</taxon>
        <taxon>Dikarya</taxon>
        <taxon>Ascomycota</taxon>
        <taxon>Pezizomycotina</taxon>
        <taxon>Dothideomycetes</taxon>
        <taxon>Dothideomycetes incertae sedis</taxon>
        <taxon>Botryosphaeriales</taxon>
        <taxon>Botryosphaeriaceae</taxon>
        <taxon>Diplodia</taxon>
    </lineage>
</organism>
<keyword evidence="2" id="KW-0843">Virulence</keyword>
<keyword evidence="3" id="KW-0732">Signal</keyword>
<keyword evidence="1" id="KW-0147">Chitin-binding</keyword>
<evidence type="ECO:0000256" key="1">
    <source>
        <dbReference type="ARBA" id="ARBA00022669"/>
    </source>
</evidence>
<gene>
    <name evidence="5" type="ORF">UCDDS831_g06585</name>
</gene>
<dbReference type="InterPro" id="IPR036779">
    <property type="entry name" value="LysM_dom_sf"/>
</dbReference>
<reference evidence="5 6" key="1">
    <citation type="submission" date="2015-03" db="EMBL/GenBank/DDBJ databases">
        <authorList>
            <person name="Morales-Cruz A."/>
            <person name="Amrine K.C."/>
            <person name="Cantu D."/>
        </authorList>
    </citation>
    <scope>NUCLEOTIDE SEQUENCE [LARGE SCALE GENOMIC DNA]</scope>
    <source>
        <strain evidence="5">DS831</strain>
    </source>
</reference>
<dbReference type="Proteomes" id="UP000034182">
    <property type="component" value="Unassembled WGS sequence"/>
</dbReference>
<evidence type="ECO:0000259" key="4">
    <source>
        <dbReference type="PROSITE" id="PS51782"/>
    </source>
</evidence>
<feature type="domain" description="LysM" evidence="4">
    <location>
        <begin position="59"/>
        <end position="106"/>
    </location>
</feature>
<dbReference type="Gene3D" id="3.10.350.10">
    <property type="entry name" value="LysM domain"/>
    <property type="match status" value="1"/>
</dbReference>
<dbReference type="AlphaFoldDB" id="A0A0G2GJJ4"/>
<accession>A0A0G2GJJ4</accession>
<protein>
    <recommendedName>
        <fullName evidence="4">LysM domain-containing protein</fullName>
    </recommendedName>
</protein>
<feature type="chain" id="PRO_5002544932" description="LysM domain-containing protein" evidence="3">
    <location>
        <begin position="20"/>
        <end position="188"/>
    </location>
</feature>
<dbReference type="Pfam" id="PF01476">
    <property type="entry name" value="LysM"/>
    <property type="match status" value="1"/>
</dbReference>
<name>A0A0G2GJJ4_9PEZI</name>
<evidence type="ECO:0000313" key="5">
    <source>
        <dbReference type="EMBL" id="KKY17115.1"/>
    </source>
</evidence>
<dbReference type="InterPro" id="IPR018392">
    <property type="entry name" value="LysM"/>
</dbReference>
<dbReference type="CDD" id="cd00118">
    <property type="entry name" value="LysM"/>
    <property type="match status" value="1"/>
</dbReference>
<sequence>MTKFTTLILAAAAAATAAALPNPFPAYSLEARQDGSNCTQYCSVSAGCTCTVRPSDCTALYEVQPDDTCTTIAEAFGNFTVTQFYKWNPSIGRSCFGLQAYVPVCIDTPWYTFTPPIQPAAGTKEGPEDVPVPLMPSTAAACKTYELTGSGTRVDQIAADNGITVEQWSAWNGNATGAWADYWSCVEA</sequence>
<evidence type="ECO:0000256" key="2">
    <source>
        <dbReference type="ARBA" id="ARBA00023026"/>
    </source>
</evidence>
<dbReference type="PROSITE" id="PS51782">
    <property type="entry name" value="LYSM"/>
    <property type="match status" value="1"/>
</dbReference>
<evidence type="ECO:0000313" key="6">
    <source>
        <dbReference type="Proteomes" id="UP000034182"/>
    </source>
</evidence>
<proteinExistence type="predicted"/>
<dbReference type="PANTHER" id="PTHR34997:SF1">
    <property type="entry name" value="PEPTIDOGLYCAN-BINDING LYSIN DOMAIN"/>
    <property type="match status" value="1"/>
</dbReference>
<comment type="caution">
    <text evidence="5">The sequence shown here is derived from an EMBL/GenBank/DDBJ whole genome shotgun (WGS) entry which is preliminary data.</text>
</comment>
<dbReference type="SUPFAM" id="SSF54106">
    <property type="entry name" value="LysM domain"/>
    <property type="match status" value="1"/>
</dbReference>
<dbReference type="InterPro" id="IPR052210">
    <property type="entry name" value="LysM1-like"/>
</dbReference>
<dbReference type="PANTHER" id="PTHR34997">
    <property type="entry name" value="AM15"/>
    <property type="match status" value="1"/>
</dbReference>
<dbReference type="EMBL" id="LAQI01000160">
    <property type="protein sequence ID" value="KKY17115.1"/>
    <property type="molecule type" value="Genomic_DNA"/>
</dbReference>